<dbReference type="InterPro" id="IPR011043">
    <property type="entry name" value="Gal_Oxase/kelch_b-propeller"/>
</dbReference>
<gene>
    <name evidence="1" type="ORF">GSOID_T00010145001</name>
</gene>
<dbReference type="AlphaFoldDB" id="E4XZH9"/>
<dbReference type="InParanoid" id="E4XZH9"/>
<accession>E4XZH9</accession>
<dbReference type="Proteomes" id="UP000001307">
    <property type="component" value="Unassembled WGS sequence"/>
</dbReference>
<name>E4XZH9_OIKDI</name>
<dbReference type="Gene3D" id="2.120.10.80">
    <property type="entry name" value="Kelch-type beta propeller"/>
    <property type="match status" value="1"/>
</dbReference>
<dbReference type="EMBL" id="FN653408">
    <property type="protein sequence ID" value="CBY15041.1"/>
    <property type="molecule type" value="Genomic_DNA"/>
</dbReference>
<sequence>MLFLCPCIEQESDVFILVIPYSVDESYLQSGDGSSQISATINAPRNDYASYAAYALVNGKLHFFGGYYVWTKIARLDDCTLNQLTVRLNEQRSDGHAALSIENGKKALICFGWDGEIRKTCEIFDGSTTVSTFASDSTHYSGGLGLYKNQPTSVGCDNEQHQKAETLSATGWTALPDHPKRISDHSLVGLENHSMLLIGGLDHVNGDDFQSAIWQLKDENWNQIGDLLQPACCGSAIYIGRSIYYFGYVSNAIQRLNFNETEDLQTVELLGNQPADYYYPVLFQTASDYCI</sequence>
<organism evidence="1">
    <name type="scientific">Oikopleura dioica</name>
    <name type="common">Tunicate</name>
    <dbReference type="NCBI Taxonomy" id="34765"/>
    <lineage>
        <taxon>Eukaryota</taxon>
        <taxon>Metazoa</taxon>
        <taxon>Chordata</taxon>
        <taxon>Tunicata</taxon>
        <taxon>Appendicularia</taxon>
        <taxon>Copelata</taxon>
        <taxon>Oikopleuridae</taxon>
        <taxon>Oikopleura</taxon>
    </lineage>
</organism>
<evidence type="ECO:0000313" key="2">
    <source>
        <dbReference type="Proteomes" id="UP000001307"/>
    </source>
</evidence>
<evidence type="ECO:0000313" key="1">
    <source>
        <dbReference type="EMBL" id="CBY15041.1"/>
    </source>
</evidence>
<dbReference type="InterPro" id="IPR015915">
    <property type="entry name" value="Kelch-typ_b-propeller"/>
</dbReference>
<dbReference type="SUPFAM" id="SSF50965">
    <property type="entry name" value="Galactose oxidase, central domain"/>
    <property type="match status" value="1"/>
</dbReference>
<proteinExistence type="predicted"/>
<dbReference type="OrthoDB" id="10472190at2759"/>
<protein>
    <submittedName>
        <fullName evidence="1">Uncharacterized protein</fullName>
    </submittedName>
</protein>
<reference evidence="1" key="1">
    <citation type="journal article" date="2010" name="Science">
        <title>Plasticity of animal genome architecture unmasked by rapid evolution of a pelagic tunicate.</title>
        <authorList>
            <person name="Denoeud F."/>
            <person name="Henriet S."/>
            <person name="Mungpakdee S."/>
            <person name="Aury J.M."/>
            <person name="Da Silva C."/>
            <person name="Brinkmann H."/>
            <person name="Mikhaleva J."/>
            <person name="Olsen L.C."/>
            <person name="Jubin C."/>
            <person name="Canestro C."/>
            <person name="Bouquet J.M."/>
            <person name="Danks G."/>
            <person name="Poulain J."/>
            <person name="Campsteijn C."/>
            <person name="Adamski M."/>
            <person name="Cross I."/>
            <person name="Yadetie F."/>
            <person name="Muffato M."/>
            <person name="Louis A."/>
            <person name="Butcher S."/>
            <person name="Tsagkogeorga G."/>
            <person name="Konrad A."/>
            <person name="Singh S."/>
            <person name="Jensen M.F."/>
            <person name="Cong E.H."/>
            <person name="Eikeseth-Otteraa H."/>
            <person name="Noel B."/>
            <person name="Anthouard V."/>
            <person name="Porcel B.M."/>
            <person name="Kachouri-Lafond R."/>
            <person name="Nishino A."/>
            <person name="Ugolini M."/>
            <person name="Chourrout P."/>
            <person name="Nishida H."/>
            <person name="Aasland R."/>
            <person name="Huzurbazar S."/>
            <person name="Westhof E."/>
            <person name="Delsuc F."/>
            <person name="Lehrach H."/>
            <person name="Reinhardt R."/>
            <person name="Weissenbach J."/>
            <person name="Roy S.W."/>
            <person name="Artiguenave F."/>
            <person name="Postlethwait J.H."/>
            <person name="Manak J.R."/>
            <person name="Thompson E.M."/>
            <person name="Jaillon O."/>
            <person name="Du Pasquier L."/>
            <person name="Boudinot P."/>
            <person name="Liberles D.A."/>
            <person name="Volff J.N."/>
            <person name="Philippe H."/>
            <person name="Lenhard B."/>
            <person name="Roest Crollius H."/>
            <person name="Wincker P."/>
            <person name="Chourrout D."/>
        </authorList>
    </citation>
    <scope>NUCLEOTIDE SEQUENCE [LARGE SCALE GENOMIC DNA]</scope>
</reference>
<keyword evidence="2" id="KW-1185">Reference proteome</keyword>